<name>A0AAW0RAU9_9PEZI</name>
<keyword evidence="1" id="KW-0732">Signal</keyword>
<dbReference type="Proteomes" id="UP001392437">
    <property type="component" value="Unassembled WGS sequence"/>
</dbReference>
<organism evidence="2 3">
    <name type="scientific">Apiospora kogelbergensis</name>
    <dbReference type="NCBI Taxonomy" id="1337665"/>
    <lineage>
        <taxon>Eukaryota</taxon>
        <taxon>Fungi</taxon>
        <taxon>Dikarya</taxon>
        <taxon>Ascomycota</taxon>
        <taxon>Pezizomycotina</taxon>
        <taxon>Sordariomycetes</taxon>
        <taxon>Xylariomycetidae</taxon>
        <taxon>Amphisphaeriales</taxon>
        <taxon>Apiosporaceae</taxon>
        <taxon>Apiospora</taxon>
    </lineage>
</organism>
<evidence type="ECO:0008006" key="4">
    <source>
        <dbReference type="Google" id="ProtNLM"/>
    </source>
</evidence>
<evidence type="ECO:0000313" key="3">
    <source>
        <dbReference type="Proteomes" id="UP001392437"/>
    </source>
</evidence>
<reference evidence="2 3" key="1">
    <citation type="submission" date="2023-01" db="EMBL/GenBank/DDBJ databases">
        <title>Analysis of 21 Apiospora genomes using comparative genomics revels a genus with tremendous synthesis potential of carbohydrate active enzymes and secondary metabolites.</title>
        <authorList>
            <person name="Sorensen T."/>
        </authorList>
    </citation>
    <scope>NUCLEOTIDE SEQUENCE [LARGE SCALE GENOMIC DNA]</scope>
    <source>
        <strain evidence="2 3">CBS 117206</strain>
    </source>
</reference>
<comment type="caution">
    <text evidence="2">The sequence shown here is derived from an EMBL/GenBank/DDBJ whole genome shotgun (WGS) entry which is preliminary data.</text>
</comment>
<sequence>MSYNRFPVVFFLLQLFLGLTVATGFLDNGCHTQLDPWYLDNGVAQTTCDTHICQSNVQTSLNLNLCIGTSNGVLIPESHSSLNINTGFIYNWFGYLSCFNLYQTVVPHNFFCQDPTWQPSPTNLDGCTDPTCLGGTQEDAGICDEGTNASGTLS</sequence>
<gene>
    <name evidence="2" type="ORF">PG999_000057</name>
</gene>
<keyword evidence="3" id="KW-1185">Reference proteome</keyword>
<evidence type="ECO:0000313" key="2">
    <source>
        <dbReference type="EMBL" id="KAK8131884.1"/>
    </source>
</evidence>
<proteinExistence type="predicted"/>
<feature type="signal peptide" evidence="1">
    <location>
        <begin position="1"/>
        <end position="22"/>
    </location>
</feature>
<accession>A0AAW0RAU9</accession>
<feature type="chain" id="PRO_5043317754" description="Secreted protein" evidence="1">
    <location>
        <begin position="23"/>
        <end position="154"/>
    </location>
</feature>
<evidence type="ECO:0000256" key="1">
    <source>
        <dbReference type="SAM" id="SignalP"/>
    </source>
</evidence>
<dbReference type="AlphaFoldDB" id="A0AAW0RAU9"/>
<dbReference type="EMBL" id="JAQQWP010000001">
    <property type="protein sequence ID" value="KAK8131884.1"/>
    <property type="molecule type" value="Genomic_DNA"/>
</dbReference>
<protein>
    <recommendedName>
        <fullName evidence="4">Secreted protein</fullName>
    </recommendedName>
</protein>